<dbReference type="PROSITE" id="PS00463">
    <property type="entry name" value="ZN2_CY6_FUNGAL_1"/>
    <property type="match status" value="1"/>
</dbReference>
<dbReference type="Pfam" id="PF00172">
    <property type="entry name" value="Zn_clus"/>
    <property type="match status" value="1"/>
</dbReference>
<proteinExistence type="predicted"/>
<accession>A0A507QPJ3</accession>
<reference evidence="9 10" key="1">
    <citation type="submission" date="2019-06" db="EMBL/GenBank/DDBJ databases">
        <title>Wine fermentation using esterase from Monascus purpureus.</title>
        <authorList>
            <person name="Geng C."/>
            <person name="Zhang Y."/>
        </authorList>
    </citation>
    <scope>NUCLEOTIDE SEQUENCE [LARGE SCALE GENOMIC DNA]</scope>
    <source>
        <strain evidence="9">HQ1</strain>
    </source>
</reference>
<protein>
    <recommendedName>
        <fullName evidence="8">Zn(2)-C6 fungal-type domain-containing protein</fullName>
    </recommendedName>
</protein>
<keyword evidence="3" id="KW-0805">Transcription regulation</keyword>
<dbReference type="Gene3D" id="4.10.240.10">
    <property type="entry name" value="Zn(2)-C6 fungal-type DNA-binding domain"/>
    <property type="match status" value="1"/>
</dbReference>
<feature type="region of interest" description="Disordered" evidence="7">
    <location>
        <begin position="603"/>
        <end position="641"/>
    </location>
</feature>
<evidence type="ECO:0000256" key="4">
    <source>
        <dbReference type="ARBA" id="ARBA00023125"/>
    </source>
</evidence>
<feature type="compositionally biased region" description="Basic and acidic residues" evidence="7">
    <location>
        <begin position="607"/>
        <end position="623"/>
    </location>
</feature>
<evidence type="ECO:0000256" key="7">
    <source>
        <dbReference type="SAM" id="MobiDB-lite"/>
    </source>
</evidence>
<dbReference type="PROSITE" id="PS50048">
    <property type="entry name" value="ZN2_CY6_FUNGAL_2"/>
    <property type="match status" value="1"/>
</dbReference>
<dbReference type="CDD" id="cd12148">
    <property type="entry name" value="fungal_TF_MHR"/>
    <property type="match status" value="1"/>
</dbReference>
<dbReference type="EMBL" id="VIFY01000170">
    <property type="protein sequence ID" value="TQB69125.1"/>
    <property type="molecule type" value="Genomic_DNA"/>
</dbReference>
<dbReference type="GO" id="GO:0005634">
    <property type="term" value="C:nucleus"/>
    <property type="evidence" value="ECO:0007669"/>
    <property type="project" value="UniProtKB-SubCell"/>
</dbReference>
<dbReference type="InterPro" id="IPR036864">
    <property type="entry name" value="Zn2-C6_fun-type_DNA-bd_sf"/>
</dbReference>
<dbReference type="PANTHER" id="PTHR31001">
    <property type="entry name" value="UNCHARACTERIZED TRANSCRIPTIONAL REGULATORY PROTEIN"/>
    <property type="match status" value="1"/>
</dbReference>
<evidence type="ECO:0000256" key="1">
    <source>
        <dbReference type="ARBA" id="ARBA00004123"/>
    </source>
</evidence>
<gene>
    <name evidence="9" type="ORF">MPDQ_002308</name>
</gene>
<keyword evidence="10" id="KW-1185">Reference proteome</keyword>
<keyword evidence="4" id="KW-0238">DNA-binding</keyword>
<evidence type="ECO:0000256" key="3">
    <source>
        <dbReference type="ARBA" id="ARBA00023015"/>
    </source>
</evidence>
<evidence type="ECO:0000256" key="5">
    <source>
        <dbReference type="ARBA" id="ARBA00023163"/>
    </source>
</evidence>
<dbReference type="GO" id="GO:0008270">
    <property type="term" value="F:zinc ion binding"/>
    <property type="evidence" value="ECO:0007669"/>
    <property type="project" value="InterPro"/>
</dbReference>
<dbReference type="SUPFAM" id="SSF57701">
    <property type="entry name" value="Zn2/Cys6 DNA-binding domain"/>
    <property type="match status" value="1"/>
</dbReference>
<dbReference type="SMART" id="SM00066">
    <property type="entry name" value="GAL4"/>
    <property type="match status" value="1"/>
</dbReference>
<evidence type="ECO:0000259" key="8">
    <source>
        <dbReference type="PROSITE" id="PS50048"/>
    </source>
</evidence>
<evidence type="ECO:0000313" key="9">
    <source>
        <dbReference type="EMBL" id="TQB69125.1"/>
    </source>
</evidence>
<name>A0A507QPJ3_MONPU</name>
<dbReference type="GO" id="GO:0000981">
    <property type="term" value="F:DNA-binding transcription factor activity, RNA polymerase II-specific"/>
    <property type="evidence" value="ECO:0007669"/>
    <property type="project" value="InterPro"/>
</dbReference>
<keyword evidence="5" id="KW-0804">Transcription</keyword>
<sequence length="674" mass="75176">MKRKVSSEAIDTQRGHRQPQVSCNSCRKKKLKCDRQQPCSNCEVRGLSCSGSQSVKLHHRVEKSADSMILERLRNLEEAVFGNNYRRSRITMNATPESEYYQAAKFLDSTYTMDNFGVSGSEDELRFQVANTATQLTSTTHSGGSGQTTWLMTRGEALSLLQDFVDRSYHLLLIIHESSTRSLVDQFYTRLSNGQRVNPSHASLILSISAISAYFWDESTTSHHGFASAAEAIQASLVWRTSALDILDGPRRGSYPCLEEIQARAILAYLVYSWEGCSARFRFLHSGSLVLAREMSLHLTDSPRSEQNDSPITKEIKRRLWWHLASTDWMLGFMGGPFDGTYTVQPRHMNVKYPRNLNDNDLNMCDSTFTYPINIPTQMSCFIQRIRLSEICRAIIDSRTPGLPDMEVIEYSQVLALDRLFEDTISELPPFLQLDGPIPPEAPRHLALQRSIIQLGLHSRRARLHRPFLLEETHDPRYQTSRVICLRSARIALSISTRILESSLGLHPASPGAPPSHRVGVVIGSMFVACTVLALSAGQSSNGGRTAPTIEETGLDIDVHAELANACRILAAIGEKSTLAAGLVRSLTGILRQYRVKGVDSVQTLHGSRDADTDAGPVHKENPEMSEGQKPSEAVSSDDAEPGLDQLWDEFMNTMPMIESWDQLLADLDSYFLA</sequence>
<dbReference type="InterPro" id="IPR050613">
    <property type="entry name" value="Sec_Metabolite_Reg"/>
</dbReference>
<dbReference type="STRING" id="5098.A0A507QPJ3"/>
<dbReference type="PANTHER" id="PTHR31001:SF90">
    <property type="entry name" value="CENTROMERE DNA-BINDING PROTEIN COMPLEX CBF3 SUBUNIT B"/>
    <property type="match status" value="1"/>
</dbReference>
<feature type="domain" description="Zn(2)-C6 fungal-type" evidence="8">
    <location>
        <begin position="22"/>
        <end position="50"/>
    </location>
</feature>
<organism evidence="9 10">
    <name type="scientific">Monascus purpureus</name>
    <name type="common">Red mold</name>
    <name type="synonym">Monascus anka</name>
    <dbReference type="NCBI Taxonomy" id="5098"/>
    <lineage>
        <taxon>Eukaryota</taxon>
        <taxon>Fungi</taxon>
        <taxon>Dikarya</taxon>
        <taxon>Ascomycota</taxon>
        <taxon>Pezizomycotina</taxon>
        <taxon>Eurotiomycetes</taxon>
        <taxon>Eurotiomycetidae</taxon>
        <taxon>Eurotiales</taxon>
        <taxon>Aspergillaceae</taxon>
        <taxon>Monascus</taxon>
    </lineage>
</organism>
<dbReference type="CDD" id="cd00067">
    <property type="entry name" value="GAL4"/>
    <property type="match status" value="1"/>
</dbReference>
<keyword evidence="6" id="KW-0539">Nucleus</keyword>
<comment type="subcellular location">
    <subcellularLocation>
        <location evidence="1">Nucleus</location>
    </subcellularLocation>
</comment>
<comment type="caution">
    <text evidence="9">The sequence shown here is derived from an EMBL/GenBank/DDBJ whole genome shotgun (WGS) entry which is preliminary data.</text>
</comment>
<evidence type="ECO:0000256" key="6">
    <source>
        <dbReference type="ARBA" id="ARBA00023242"/>
    </source>
</evidence>
<dbReference type="AlphaFoldDB" id="A0A507QPJ3"/>
<dbReference type="InterPro" id="IPR001138">
    <property type="entry name" value="Zn2Cys6_DnaBD"/>
</dbReference>
<evidence type="ECO:0000256" key="2">
    <source>
        <dbReference type="ARBA" id="ARBA00022723"/>
    </source>
</evidence>
<dbReference type="Proteomes" id="UP000319663">
    <property type="component" value="Unassembled WGS sequence"/>
</dbReference>
<dbReference type="GO" id="GO:0003677">
    <property type="term" value="F:DNA binding"/>
    <property type="evidence" value="ECO:0007669"/>
    <property type="project" value="UniProtKB-KW"/>
</dbReference>
<dbReference type="GO" id="GO:0006351">
    <property type="term" value="P:DNA-templated transcription"/>
    <property type="evidence" value="ECO:0007669"/>
    <property type="project" value="InterPro"/>
</dbReference>
<dbReference type="Pfam" id="PF04082">
    <property type="entry name" value="Fungal_trans"/>
    <property type="match status" value="1"/>
</dbReference>
<dbReference type="InterPro" id="IPR007219">
    <property type="entry name" value="XnlR_reg_dom"/>
</dbReference>
<keyword evidence="2" id="KW-0479">Metal-binding</keyword>
<evidence type="ECO:0000313" key="10">
    <source>
        <dbReference type="Proteomes" id="UP000319663"/>
    </source>
</evidence>